<sequence length="165" mass="18465">MVDDVLTELGTIHPEKATQACCPKLIGKGVYVLYHDGNDVRLLTRLYEQEVSDFDKALSNQNTLQRVGFSTYTSRPVLKPALLDRKGMSFMLCWRNSDWELPSSKIPQKLAQLMHKAANESSSPQGFRSGIHDAMLETEKPHMDLTAVPEDHLTGVAILLREAAQ</sequence>
<keyword evidence="2" id="KW-1185">Reference proteome</keyword>
<proteinExistence type="predicted"/>
<evidence type="ECO:0000313" key="2">
    <source>
        <dbReference type="Proteomes" id="UP001497392"/>
    </source>
</evidence>
<accession>A0ABP1FV85</accession>
<comment type="caution">
    <text evidence="1">The sequence shown here is derived from an EMBL/GenBank/DDBJ whole genome shotgun (WGS) entry which is preliminary data.</text>
</comment>
<gene>
    <name evidence="1" type="primary">g6376</name>
    <name evidence="1" type="ORF">VP750_LOCUS5464</name>
</gene>
<reference evidence="1 2" key="1">
    <citation type="submission" date="2024-06" db="EMBL/GenBank/DDBJ databases">
        <authorList>
            <person name="Kraege A."/>
            <person name="Thomma B."/>
        </authorList>
    </citation>
    <scope>NUCLEOTIDE SEQUENCE [LARGE SCALE GENOMIC DNA]</scope>
</reference>
<protein>
    <submittedName>
        <fullName evidence="1">G6376 protein</fullName>
    </submittedName>
</protein>
<evidence type="ECO:0000313" key="1">
    <source>
        <dbReference type="EMBL" id="CAL5223805.1"/>
    </source>
</evidence>
<organism evidence="1 2">
    <name type="scientific">Coccomyxa viridis</name>
    <dbReference type="NCBI Taxonomy" id="1274662"/>
    <lineage>
        <taxon>Eukaryota</taxon>
        <taxon>Viridiplantae</taxon>
        <taxon>Chlorophyta</taxon>
        <taxon>core chlorophytes</taxon>
        <taxon>Trebouxiophyceae</taxon>
        <taxon>Trebouxiophyceae incertae sedis</taxon>
        <taxon>Coccomyxaceae</taxon>
        <taxon>Coccomyxa</taxon>
    </lineage>
</organism>
<dbReference type="Proteomes" id="UP001497392">
    <property type="component" value="Unassembled WGS sequence"/>
</dbReference>
<name>A0ABP1FV85_9CHLO</name>
<dbReference type="EMBL" id="CAXHTA020000009">
    <property type="protein sequence ID" value="CAL5223805.1"/>
    <property type="molecule type" value="Genomic_DNA"/>
</dbReference>